<evidence type="ECO:0000313" key="1">
    <source>
        <dbReference type="EnsemblPlants" id="PGSC0003DMT400068982"/>
    </source>
</evidence>
<proteinExistence type="predicted"/>
<keyword evidence="2" id="KW-1185">Reference proteome</keyword>
<dbReference type="InterPro" id="IPR028103">
    <property type="entry name" value="Spatacsin"/>
</dbReference>
<sequence>MNIQRDVDPVEHSESVVLDQPSLMGVNVLWESQLDYHIRHSDWLDVSSLVEAIPSYALTSESLSVSLDGVRSSSVDEYLQKPHDCGSYIYSLEEVDAVCMNVPSVRNNNNVSVTNKLIQIDRSIYVEVAKLIDYLGCDGVVSTPSSLFRDLEFHSQEC</sequence>
<dbReference type="PANTHER" id="PTHR13650">
    <property type="entry name" value="SPATACSIN"/>
    <property type="match status" value="1"/>
</dbReference>
<dbReference type="HOGENOM" id="CLU_1672358_0_0_1"/>
<dbReference type="PaxDb" id="4113-PGSC0003DMT400068982"/>
<reference evidence="2" key="1">
    <citation type="journal article" date="2011" name="Nature">
        <title>Genome sequence and analysis of the tuber crop potato.</title>
        <authorList>
            <consortium name="The Potato Genome Sequencing Consortium"/>
        </authorList>
    </citation>
    <scope>NUCLEOTIDE SEQUENCE [LARGE SCALE GENOMIC DNA]</scope>
    <source>
        <strain evidence="2">cv. DM1-3 516 R44</strain>
    </source>
</reference>
<dbReference type="InParanoid" id="M1CJR5"/>
<protein>
    <submittedName>
        <fullName evidence="1">Uncharacterized protein</fullName>
    </submittedName>
</protein>
<dbReference type="eggNOG" id="KOG1884">
    <property type="taxonomic scope" value="Eukaryota"/>
</dbReference>
<reference evidence="1" key="2">
    <citation type="submission" date="2015-06" db="UniProtKB">
        <authorList>
            <consortium name="EnsemblPlants"/>
        </authorList>
    </citation>
    <scope>IDENTIFICATION</scope>
    <source>
        <strain evidence="1">DM1-3 516 R44</strain>
    </source>
</reference>
<dbReference type="STRING" id="4113.M1CJR5"/>
<dbReference type="AlphaFoldDB" id="M1CJR5"/>
<evidence type="ECO:0000313" key="2">
    <source>
        <dbReference type="Proteomes" id="UP000011115"/>
    </source>
</evidence>
<organism evidence="1 2">
    <name type="scientific">Solanum tuberosum</name>
    <name type="common">Potato</name>
    <dbReference type="NCBI Taxonomy" id="4113"/>
    <lineage>
        <taxon>Eukaryota</taxon>
        <taxon>Viridiplantae</taxon>
        <taxon>Streptophyta</taxon>
        <taxon>Embryophyta</taxon>
        <taxon>Tracheophyta</taxon>
        <taxon>Spermatophyta</taxon>
        <taxon>Magnoliopsida</taxon>
        <taxon>eudicotyledons</taxon>
        <taxon>Gunneridae</taxon>
        <taxon>Pentapetalae</taxon>
        <taxon>asterids</taxon>
        <taxon>lamiids</taxon>
        <taxon>Solanales</taxon>
        <taxon>Solanaceae</taxon>
        <taxon>Solanoideae</taxon>
        <taxon>Solaneae</taxon>
        <taxon>Solanum</taxon>
    </lineage>
</organism>
<dbReference type="Proteomes" id="UP000011115">
    <property type="component" value="Unassembled WGS sequence"/>
</dbReference>
<accession>M1CJR5</accession>
<dbReference type="Gramene" id="PGSC0003DMT400068982">
    <property type="protein sequence ID" value="PGSC0003DMT400068982"/>
    <property type="gene ID" value="PGSC0003DMG400026832"/>
</dbReference>
<dbReference type="PANTHER" id="PTHR13650:SF0">
    <property type="entry name" value="SPATACSIN"/>
    <property type="match status" value="1"/>
</dbReference>
<dbReference type="EnsemblPlants" id="PGSC0003DMT400068982">
    <property type="protein sequence ID" value="PGSC0003DMT400068982"/>
    <property type="gene ID" value="PGSC0003DMG400026832"/>
</dbReference>
<name>M1CJR5_SOLTU</name>